<feature type="transmembrane region" description="Helical" evidence="1">
    <location>
        <begin position="208"/>
        <end position="226"/>
    </location>
</feature>
<dbReference type="RefSeq" id="WP_317706588.1">
    <property type="nucleotide sequence ID" value="NZ_AP024714.1"/>
</dbReference>
<keyword evidence="1" id="KW-0472">Membrane</keyword>
<keyword evidence="1" id="KW-0812">Transmembrane</keyword>
<feature type="transmembrane region" description="Helical" evidence="1">
    <location>
        <begin position="58"/>
        <end position="75"/>
    </location>
</feature>
<evidence type="ECO:0000313" key="2">
    <source>
        <dbReference type="EMBL" id="BCX81676.1"/>
    </source>
</evidence>
<keyword evidence="1" id="KW-1133">Transmembrane helix</keyword>
<sequence length="295" mass="32230">MNATPSLLTATRLLEQTMPVTSRRILVYAAITLGLVFAVLAGSGTFVGLASLSDDPGFWGRIGAVVGLAAGIYLARSFRALRYFRLELPHLTAMAVRTAGGDLPPGKAQFEQVSHQVEDTFGDAKTTFALRRRLLDLLAAAALQHTAGLQRLPEAVRTRLLDLLGWHSADAILAEAARHRAPDVCRRGVAAFGVHFPEVLRQTLIGKAFLYSLWLGAFLLLLRPVVWVDEALPTALGVWNYVFAAILTYWVKGAFLNPIVSGMMLLTLQPRLEEVDDGTLKAWQQKLPALEKPLP</sequence>
<dbReference type="AlphaFoldDB" id="A0AAU9CJ87"/>
<protein>
    <submittedName>
        <fullName evidence="2">Uncharacterized protein</fullName>
    </submittedName>
</protein>
<organism evidence="2 3">
    <name type="scientific">Methylomarinovum caldicuralii</name>
    <dbReference type="NCBI Taxonomy" id="438856"/>
    <lineage>
        <taxon>Bacteria</taxon>
        <taxon>Pseudomonadati</taxon>
        <taxon>Pseudomonadota</taxon>
        <taxon>Gammaproteobacteria</taxon>
        <taxon>Methylococcales</taxon>
        <taxon>Methylothermaceae</taxon>
        <taxon>Methylomarinovum</taxon>
    </lineage>
</organism>
<gene>
    <name evidence="2" type="ORF">MIT9_P1254</name>
</gene>
<accession>A0AAU9CJ87</accession>
<evidence type="ECO:0000313" key="3">
    <source>
        <dbReference type="Proteomes" id="UP001321825"/>
    </source>
</evidence>
<dbReference type="KEGG" id="mcau:MIT9_P1254"/>
<keyword evidence="3" id="KW-1185">Reference proteome</keyword>
<dbReference type="EMBL" id="AP024714">
    <property type="protein sequence ID" value="BCX81676.1"/>
    <property type="molecule type" value="Genomic_DNA"/>
</dbReference>
<name>A0AAU9CJ87_9GAMM</name>
<feature type="transmembrane region" description="Helical" evidence="1">
    <location>
        <begin position="238"/>
        <end position="260"/>
    </location>
</feature>
<proteinExistence type="predicted"/>
<evidence type="ECO:0000256" key="1">
    <source>
        <dbReference type="SAM" id="Phobius"/>
    </source>
</evidence>
<feature type="transmembrane region" description="Helical" evidence="1">
    <location>
        <begin position="25"/>
        <end position="52"/>
    </location>
</feature>
<dbReference type="Proteomes" id="UP001321825">
    <property type="component" value="Chromosome"/>
</dbReference>
<reference evidence="3" key="1">
    <citation type="journal article" date="2024" name="Int. J. Syst. Evol. Microbiol.">
        <title>Methylomarinovum tepidoasis sp. nov., a moderately thermophilic methanotroph of the family Methylothermaceae isolated from a deep-sea hydrothermal field.</title>
        <authorList>
            <person name="Hirayama H."/>
            <person name="Takaki Y."/>
            <person name="Abe M."/>
            <person name="Miyazaki M."/>
            <person name="Uematsu K."/>
            <person name="Matsui Y."/>
            <person name="Takai K."/>
        </authorList>
    </citation>
    <scope>NUCLEOTIDE SEQUENCE [LARGE SCALE GENOMIC DNA]</scope>
    <source>
        <strain evidence="3">IT-9</strain>
    </source>
</reference>